<keyword evidence="2" id="KW-1003">Cell membrane</keyword>
<feature type="transmembrane region" description="Helical" evidence="6">
    <location>
        <begin position="90"/>
        <end position="111"/>
    </location>
</feature>
<comment type="subcellular location">
    <subcellularLocation>
        <location evidence="1">Cell membrane</location>
        <topology evidence="1">Multi-pass membrane protein</topology>
    </subcellularLocation>
</comment>
<keyword evidence="5 6" id="KW-0472">Membrane</keyword>
<accession>A0ABS6LJL1</accession>
<feature type="transmembrane region" description="Helical" evidence="6">
    <location>
        <begin position="63"/>
        <end position="84"/>
    </location>
</feature>
<keyword evidence="8" id="KW-1185">Reference proteome</keyword>
<evidence type="ECO:0000256" key="6">
    <source>
        <dbReference type="SAM" id="Phobius"/>
    </source>
</evidence>
<evidence type="ECO:0000313" key="8">
    <source>
        <dbReference type="Proteomes" id="UP000739284"/>
    </source>
</evidence>
<dbReference type="PANTHER" id="PTHR33931:SF2">
    <property type="entry name" value="HOLIN-LIKE PROTEIN CIDA"/>
    <property type="match status" value="1"/>
</dbReference>
<sequence>MINTCKTSIQVVFYIILFLLSVFIVDKLSIPLPANIVGMAILFFAMFTKVIPVRYVRRGSSLLLSEMLLFFIPAVVAIINYFDILENEGIRILVVIVLSTTIVLSATAYIVDKVFKYELRKREKC</sequence>
<comment type="caution">
    <text evidence="7">The sequence shown here is derived from an EMBL/GenBank/DDBJ whole genome shotgun (WGS) entry which is preliminary data.</text>
</comment>
<dbReference type="PANTHER" id="PTHR33931">
    <property type="entry name" value="HOLIN-LIKE PROTEIN CIDA-RELATED"/>
    <property type="match status" value="1"/>
</dbReference>
<evidence type="ECO:0000256" key="3">
    <source>
        <dbReference type="ARBA" id="ARBA00022692"/>
    </source>
</evidence>
<dbReference type="Proteomes" id="UP000739284">
    <property type="component" value="Unassembled WGS sequence"/>
</dbReference>
<dbReference type="EMBL" id="JAFMOY010000130">
    <property type="protein sequence ID" value="MBU9846756.1"/>
    <property type="molecule type" value="Genomic_DNA"/>
</dbReference>
<keyword evidence="4 6" id="KW-1133">Transmembrane helix</keyword>
<dbReference type="Pfam" id="PF03788">
    <property type="entry name" value="LrgA"/>
    <property type="match status" value="1"/>
</dbReference>
<dbReference type="InterPro" id="IPR005538">
    <property type="entry name" value="LrgA/CidA"/>
</dbReference>
<keyword evidence="3 6" id="KW-0812">Transmembrane</keyword>
<dbReference type="RefSeq" id="WP_217150251.1">
    <property type="nucleotide sequence ID" value="NZ_JAFMOY010000130.1"/>
</dbReference>
<protein>
    <submittedName>
        <fullName evidence="7">CidA/LrgA family protein</fullName>
    </submittedName>
</protein>
<gene>
    <name evidence="7" type="ORF">J1784_17300</name>
</gene>
<evidence type="ECO:0000256" key="5">
    <source>
        <dbReference type="ARBA" id="ARBA00023136"/>
    </source>
</evidence>
<feature type="transmembrane region" description="Helical" evidence="6">
    <location>
        <begin position="7"/>
        <end position="24"/>
    </location>
</feature>
<evidence type="ECO:0000256" key="4">
    <source>
        <dbReference type="ARBA" id="ARBA00022989"/>
    </source>
</evidence>
<evidence type="ECO:0000256" key="1">
    <source>
        <dbReference type="ARBA" id="ARBA00004651"/>
    </source>
</evidence>
<organism evidence="7 8">
    <name type="scientific">Rahnella ecdela</name>
    <dbReference type="NCBI Taxonomy" id="2816250"/>
    <lineage>
        <taxon>Bacteria</taxon>
        <taxon>Pseudomonadati</taxon>
        <taxon>Pseudomonadota</taxon>
        <taxon>Gammaproteobacteria</taxon>
        <taxon>Enterobacterales</taxon>
        <taxon>Yersiniaceae</taxon>
        <taxon>Rahnella</taxon>
    </lineage>
</organism>
<feature type="transmembrane region" description="Helical" evidence="6">
    <location>
        <begin position="30"/>
        <end position="51"/>
    </location>
</feature>
<reference evidence="7 8" key="1">
    <citation type="submission" date="2021-03" db="EMBL/GenBank/DDBJ databases">
        <title>Five novel Rahnella species.</title>
        <authorList>
            <person name="Brady C."/>
            <person name="Asselin J."/>
            <person name="Beer S."/>
            <person name="Bruberg M.B."/>
            <person name="Crampton B."/>
            <person name="Venter S."/>
            <person name="Arnold D."/>
            <person name="Denman S."/>
        </authorList>
    </citation>
    <scope>NUCLEOTIDE SEQUENCE [LARGE SCALE GENOMIC DNA]</scope>
    <source>
        <strain evidence="7 8">FRB 231</strain>
    </source>
</reference>
<evidence type="ECO:0000256" key="2">
    <source>
        <dbReference type="ARBA" id="ARBA00022475"/>
    </source>
</evidence>
<proteinExistence type="predicted"/>
<evidence type="ECO:0000313" key="7">
    <source>
        <dbReference type="EMBL" id="MBU9846756.1"/>
    </source>
</evidence>
<name>A0ABS6LJL1_9GAMM</name>